<protein>
    <recommendedName>
        <fullName evidence="4">ARM repeat-containing protein</fullName>
    </recommendedName>
</protein>
<evidence type="ECO:0000256" key="1">
    <source>
        <dbReference type="ARBA" id="ARBA00034736"/>
    </source>
</evidence>
<dbReference type="GO" id="GO:0005829">
    <property type="term" value="C:cytosol"/>
    <property type="evidence" value="ECO:0007669"/>
    <property type="project" value="TreeGrafter"/>
</dbReference>
<dbReference type="GO" id="GO:0005634">
    <property type="term" value="C:nucleus"/>
    <property type="evidence" value="ECO:0007669"/>
    <property type="project" value="TreeGrafter"/>
</dbReference>
<accession>A0A9W9DZ38</accession>
<organism evidence="2 3">
    <name type="scientific">Lentinula lateritia</name>
    <dbReference type="NCBI Taxonomy" id="40482"/>
    <lineage>
        <taxon>Eukaryota</taxon>
        <taxon>Fungi</taxon>
        <taxon>Dikarya</taxon>
        <taxon>Basidiomycota</taxon>
        <taxon>Agaricomycotina</taxon>
        <taxon>Agaricomycetes</taxon>
        <taxon>Agaricomycetidae</taxon>
        <taxon>Agaricales</taxon>
        <taxon>Marasmiineae</taxon>
        <taxon>Omphalotaceae</taxon>
        <taxon>Lentinula</taxon>
    </lineage>
</organism>
<comment type="similarity">
    <text evidence="1">Belongs to the TTI2 family.</text>
</comment>
<dbReference type="Proteomes" id="UP001150238">
    <property type="component" value="Unassembled WGS sequence"/>
</dbReference>
<dbReference type="AlphaFoldDB" id="A0A9W9DZ38"/>
<dbReference type="GO" id="GO:0110078">
    <property type="term" value="C:TTT Hsp90 cochaperone complex"/>
    <property type="evidence" value="ECO:0007669"/>
    <property type="project" value="InterPro"/>
</dbReference>
<evidence type="ECO:0000313" key="3">
    <source>
        <dbReference type="Proteomes" id="UP001150238"/>
    </source>
</evidence>
<dbReference type="PANTHER" id="PTHR32226:SF2">
    <property type="entry name" value="TELO2-INTERACTING PROTEIN 2"/>
    <property type="match status" value="1"/>
</dbReference>
<gene>
    <name evidence="2" type="ORF">C8J55DRAFT_533644</name>
</gene>
<dbReference type="SUPFAM" id="SSF48371">
    <property type="entry name" value="ARM repeat"/>
    <property type="match status" value="1"/>
</dbReference>
<reference evidence="2" key="2">
    <citation type="journal article" date="2023" name="Proc. Natl. Acad. Sci. U.S.A.">
        <title>A global phylogenomic analysis of the shiitake genus Lentinula.</title>
        <authorList>
            <person name="Sierra-Patev S."/>
            <person name="Min B."/>
            <person name="Naranjo-Ortiz M."/>
            <person name="Looney B."/>
            <person name="Konkel Z."/>
            <person name="Slot J.C."/>
            <person name="Sakamoto Y."/>
            <person name="Steenwyk J.L."/>
            <person name="Rokas A."/>
            <person name="Carro J."/>
            <person name="Camarero S."/>
            <person name="Ferreira P."/>
            <person name="Molpeceres G."/>
            <person name="Ruiz-Duenas F.J."/>
            <person name="Serrano A."/>
            <person name="Henrissat B."/>
            <person name="Drula E."/>
            <person name="Hughes K.W."/>
            <person name="Mata J.L."/>
            <person name="Ishikawa N.K."/>
            <person name="Vargas-Isla R."/>
            <person name="Ushijima S."/>
            <person name="Smith C.A."/>
            <person name="Donoghue J."/>
            <person name="Ahrendt S."/>
            <person name="Andreopoulos W."/>
            <person name="He G."/>
            <person name="LaButti K."/>
            <person name="Lipzen A."/>
            <person name="Ng V."/>
            <person name="Riley R."/>
            <person name="Sandor L."/>
            <person name="Barry K."/>
            <person name="Martinez A.T."/>
            <person name="Xiao Y."/>
            <person name="Gibbons J.G."/>
            <person name="Terashima K."/>
            <person name="Grigoriev I.V."/>
            <person name="Hibbett D."/>
        </authorList>
    </citation>
    <scope>NUCLEOTIDE SEQUENCE</scope>
    <source>
        <strain evidence="2">Sp2 HRB7682 ss15</strain>
    </source>
</reference>
<dbReference type="Pfam" id="PF10521">
    <property type="entry name" value="Tti2"/>
    <property type="match status" value="1"/>
</dbReference>
<name>A0A9W9DZ38_9AGAR</name>
<dbReference type="EMBL" id="JANVFS010000004">
    <property type="protein sequence ID" value="KAJ4492708.1"/>
    <property type="molecule type" value="Genomic_DNA"/>
</dbReference>
<proteinExistence type="inferred from homology"/>
<dbReference type="InterPro" id="IPR018870">
    <property type="entry name" value="Tti2"/>
</dbReference>
<evidence type="ECO:0000313" key="2">
    <source>
        <dbReference type="EMBL" id="KAJ4492708.1"/>
    </source>
</evidence>
<reference evidence="2" key="1">
    <citation type="submission" date="2022-08" db="EMBL/GenBank/DDBJ databases">
        <authorList>
            <consortium name="DOE Joint Genome Institute"/>
            <person name="Min B."/>
            <person name="Riley R."/>
            <person name="Sierra-Patev S."/>
            <person name="Naranjo-Ortiz M."/>
            <person name="Looney B."/>
            <person name="Konkel Z."/>
            <person name="Slot J.C."/>
            <person name="Sakamoto Y."/>
            <person name="Steenwyk J.L."/>
            <person name="Rokas A."/>
            <person name="Carro J."/>
            <person name="Camarero S."/>
            <person name="Ferreira P."/>
            <person name="Molpeceres G."/>
            <person name="Ruiz-Duenas F.J."/>
            <person name="Serrano A."/>
            <person name="Henrissat B."/>
            <person name="Drula E."/>
            <person name="Hughes K.W."/>
            <person name="Mata J.L."/>
            <person name="Ishikawa N.K."/>
            <person name="Vargas-Isla R."/>
            <person name="Ushijima S."/>
            <person name="Smith C.A."/>
            <person name="Ahrendt S."/>
            <person name="Andreopoulos W."/>
            <person name="He G."/>
            <person name="Labutti K."/>
            <person name="Lipzen A."/>
            <person name="Ng V."/>
            <person name="Sandor L."/>
            <person name="Barry K."/>
            <person name="Martinez A.T."/>
            <person name="Xiao Y."/>
            <person name="Gibbons J.G."/>
            <person name="Terashima K."/>
            <person name="Hibbett D.S."/>
            <person name="Grigoriev I.V."/>
        </authorList>
    </citation>
    <scope>NUCLEOTIDE SEQUENCE</scope>
    <source>
        <strain evidence="2">Sp2 HRB7682 ss15</strain>
    </source>
</reference>
<dbReference type="InterPro" id="IPR016024">
    <property type="entry name" value="ARM-type_fold"/>
</dbReference>
<dbReference type="PANTHER" id="PTHR32226">
    <property type="entry name" value="TELO2-INTERACTING PROTEIN 2"/>
    <property type="match status" value="1"/>
</dbReference>
<comment type="caution">
    <text evidence="2">The sequence shown here is derived from an EMBL/GenBank/DDBJ whole genome shotgun (WGS) entry which is preliminary data.</text>
</comment>
<sequence length="429" mass="48178">MSEHDIQKILQSLQIPSEYARYESTDDISRLNTWKASTVQLLRDLSRSINEKELSVTEQADVIAAVASFSDTEPWTSPESRALATEILSNFSEPNLSLMLQLLEQNVNPPFRSSLHPLLNPSTGRKLSRPAGGPMGSQDFYETQTWKNYPAAANLVFWCLRHIQSQDYGRLWYLVIPPIMTFLDDYQVPYKLKGVKMVEELLQHVPREILKRTGVDGLILTSLNNCLAQLDDVKSPQLIQATVPVSLSLSLITTTPGSPAQFDQLCTLLGERIIGTIWLYSYDKLGVVQASVDTLPPLLSALGLGSSRYLKALIPQLLHPLIPIPFALSPFELQISSLRALTVVIHECSYRMPQWKGTIIDGISRCWINLTDTQSTDDSCSSARREELKKQLRSTCETLVKVCPTIIEEFRRLLVTEHEMFHDLVAGIA</sequence>
<evidence type="ECO:0008006" key="4">
    <source>
        <dbReference type="Google" id="ProtNLM"/>
    </source>
</evidence>